<sequence length="1361" mass="154376">MALETVKERKEKILKLLSDEKITTIVLVGKSGVGKTWMAREINDHAISNDLFDITLWLFLNRKYDSKALYENIARQLSIFSTTEEWEDNDENEVEGEAEDLEKLKSKIISMLNGKRCLIILDDEGNKTNENEIMSKLKVVLPSNQQNQFKFLITTIERESCHSIEESETVEVQPLSEEDSLHLLRDRSGISVSMFPHFQSLLESINKNSMRLPAAIVMMAEALSYLREHETRVWTLESTLEEATNIENKDINQLLRSIDDMFPRSVITECCWHSRQFLCDHGSVHYNELITYWIMEGYLGLIDHIEKAYEKGHHVLMELVKRGMLKKQEDDSVFMEGAMLKADDQYRCGFGETARLGLGNVFEDDKWEGLGRVAQMDGMIKTLCNGKHWKKISTLLLDGDRLCREIPETFFQGMQGLQVLALFNSRLKSLPLSLSKMEKLRVLVLRGCEFLDNIDQIRELKMLSVLEISGASSLEKIPDDLFEQIPSLRSLNLCAFQITSLPSSLFNLSKLRWLILRGCSRLQLLPSLKAFKDLEVLDLSGATSVIKFHDQNFSSVQNLRILDLSQTQIKKLPFLQNLGKLTRCSLSSCTSLAGLPNLASLSSLQILHLSGASSLKAISSFPSSMGNLYALHLRGCSQLVKLPCTIELKHLKLLDLSDADGLVEIEDKSFKHLIYLQVVNLSKTKLKILPSLSNLGNLRELLLKDCSLLETLPEMEELTRLEVLDLSGASSLRKVQGRHLNHGNLRQLLLSGCLCLDELPHLNALEKLEVLDLSGCSALTFIQDKSFEHMTRLSRLNLSETKIECLPSLSNLSNLCHLLLKDCVKLTTLPPLESLSNLEELDLCGARSLIEIQAEFLEDMTNLRILNLSTTPLVQLPAMSNLVKLSQLSLGGCSNLKRVPNLESLTELEVLDLSGTAIGCPPSLNSLSNLRELLLRDCSSLERLPCLESLRHLEVLDLLGAPMKEFPYGISELTRLKELNLPAMKDSQIDWGKIKFLPENLNWDQSGISMLNEILIESSKPSITLSSTRFFRLLEKNPKLWETCFKQFHFSVCFGEQGKDGDIYFHRDEFIFRDIYFQTRHFPHPKECCRSLEIRGFNEFPDGIKDVLRRAEFVALIENKFINCLSDLGDDNTMNMKGCWIERCTGMKSILCEEDEHVRMGRRLENLWVSNMPHLKSLCSCDVQSESFKNLKSLYLDCCPMLVNVFSSSQVLENLEILQIKFCDKVKTVFGPNTSAECKLQKLRILHVLELPELKNIGGILPSLQNFKARECPMLLSVFSSSQPPESLEILQLKFCDNLETVFEQNTPAVCTLPKLHTLHLWRLPELKSIGGLLPSVQNLEVKECPKLPELPHGVNDEVSQ</sequence>
<protein>
    <recommendedName>
        <fullName evidence="7">NB-ARC domain-containing protein</fullName>
    </recommendedName>
</protein>
<comment type="caution">
    <text evidence="5">The sequence shown here is derived from an EMBL/GenBank/DDBJ whole genome shotgun (WGS) entry which is preliminary data.</text>
</comment>
<dbReference type="InterPro" id="IPR032675">
    <property type="entry name" value="LRR_dom_sf"/>
</dbReference>
<dbReference type="PANTHER" id="PTHR47186:SF14">
    <property type="entry name" value="PROTEIN KINASE DOMAIN-CONTAINING PROTEIN"/>
    <property type="match status" value="1"/>
</dbReference>
<name>A0AAP0WNT1_LIQFO</name>
<dbReference type="InterPro" id="IPR057135">
    <property type="entry name" value="At4g27190-like_LRR"/>
</dbReference>
<dbReference type="Gene3D" id="3.40.50.300">
    <property type="entry name" value="P-loop containing nucleotide triphosphate hydrolases"/>
    <property type="match status" value="1"/>
</dbReference>
<dbReference type="Pfam" id="PF23247">
    <property type="entry name" value="LRR_RPS2"/>
    <property type="match status" value="1"/>
</dbReference>
<keyword evidence="6" id="KW-1185">Reference proteome</keyword>
<reference evidence="5 6" key="1">
    <citation type="journal article" date="2024" name="Plant J.">
        <title>Genome sequences and population genomics reveal climatic adaptation and genomic divergence between two closely related sweetgum species.</title>
        <authorList>
            <person name="Xu W.Q."/>
            <person name="Ren C.Q."/>
            <person name="Zhang X.Y."/>
            <person name="Comes H.P."/>
            <person name="Liu X.H."/>
            <person name="Li Y.G."/>
            <person name="Kettle C.J."/>
            <person name="Jalonen R."/>
            <person name="Gaisberger H."/>
            <person name="Ma Y.Z."/>
            <person name="Qiu Y.X."/>
        </authorList>
    </citation>
    <scope>NUCLEOTIDE SEQUENCE [LARGE SCALE GENOMIC DNA]</scope>
    <source>
        <strain evidence="5">Hangzhou</strain>
    </source>
</reference>
<dbReference type="PROSITE" id="PS51450">
    <property type="entry name" value="LRR"/>
    <property type="match status" value="2"/>
</dbReference>
<gene>
    <name evidence="5" type="ORF">L1049_022411</name>
</gene>
<dbReference type="SUPFAM" id="SSF52047">
    <property type="entry name" value="RNI-like"/>
    <property type="match status" value="1"/>
</dbReference>
<evidence type="ECO:0000256" key="2">
    <source>
        <dbReference type="ARBA" id="ARBA00022737"/>
    </source>
</evidence>
<feature type="domain" description="NB-ARC" evidence="3">
    <location>
        <begin position="7"/>
        <end position="186"/>
    </location>
</feature>
<dbReference type="Pfam" id="PF13855">
    <property type="entry name" value="LRR_8"/>
    <property type="match status" value="2"/>
</dbReference>
<organism evidence="5 6">
    <name type="scientific">Liquidambar formosana</name>
    <name type="common">Formosan gum</name>
    <dbReference type="NCBI Taxonomy" id="63359"/>
    <lineage>
        <taxon>Eukaryota</taxon>
        <taxon>Viridiplantae</taxon>
        <taxon>Streptophyta</taxon>
        <taxon>Embryophyta</taxon>
        <taxon>Tracheophyta</taxon>
        <taxon>Spermatophyta</taxon>
        <taxon>Magnoliopsida</taxon>
        <taxon>eudicotyledons</taxon>
        <taxon>Gunneridae</taxon>
        <taxon>Pentapetalae</taxon>
        <taxon>Saxifragales</taxon>
        <taxon>Altingiaceae</taxon>
        <taxon>Liquidambar</taxon>
    </lineage>
</organism>
<evidence type="ECO:0008006" key="7">
    <source>
        <dbReference type="Google" id="ProtNLM"/>
    </source>
</evidence>
<dbReference type="InterPro" id="IPR027417">
    <property type="entry name" value="P-loop_NTPase"/>
</dbReference>
<dbReference type="Pfam" id="PF00931">
    <property type="entry name" value="NB-ARC"/>
    <property type="match status" value="1"/>
</dbReference>
<dbReference type="PRINTS" id="PR00364">
    <property type="entry name" value="DISEASERSIST"/>
</dbReference>
<feature type="domain" description="Disease resistance protein At4g27190-like leucine-rich repeats" evidence="4">
    <location>
        <begin position="1165"/>
        <end position="1282"/>
    </location>
</feature>
<dbReference type="InterPro" id="IPR003591">
    <property type="entry name" value="Leu-rich_rpt_typical-subtyp"/>
</dbReference>
<dbReference type="SUPFAM" id="SSF52058">
    <property type="entry name" value="L domain-like"/>
    <property type="match status" value="2"/>
</dbReference>
<proteinExistence type="predicted"/>
<keyword evidence="1" id="KW-0433">Leucine-rich repeat</keyword>
<dbReference type="SUPFAM" id="SSF52540">
    <property type="entry name" value="P-loop containing nucleoside triphosphate hydrolases"/>
    <property type="match status" value="1"/>
</dbReference>
<evidence type="ECO:0000256" key="1">
    <source>
        <dbReference type="ARBA" id="ARBA00022614"/>
    </source>
</evidence>
<accession>A0AAP0WNT1</accession>
<keyword evidence="2" id="KW-0677">Repeat</keyword>
<dbReference type="InterPro" id="IPR001611">
    <property type="entry name" value="Leu-rich_rpt"/>
</dbReference>
<dbReference type="Proteomes" id="UP001415857">
    <property type="component" value="Unassembled WGS sequence"/>
</dbReference>
<dbReference type="PANTHER" id="PTHR47186">
    <property type="entry name" value="LEUCINE-RICH REPEAT-CONTAINING PROTEIN 57"/>
    <property type="match status" value="1"/>
</dbReference>
<evidence type="ECO:0000313" key="5">
    <source>
        <dbReference type="EMBL" id="KAK9275152.1"/>
    </source>
</evidence>
<dbReference type="EMBL" id="JBBPBK010000011">
    <property type="protein sequence ID" value="KAK9275152.1"/>
    <property type="molecule type" value="Genomic_DNA"/>
</dbReference>
<evidence type="ECO:0000259" key="3">
    <source>
        <dbReference type="Pfam" id="PF00931"/>
    </source>
</evidence>
<evidence type="ECO:0000259" key="4">
    <source>
        <dbReference type="Pfam" id="PF23247"/>
    </source>
</evidence>
<dbReference type="Gene3D" id="3.80.10.10">
    <property type="entry name" value="Ribonuclease Inhibitor"/>
    <property type="match status" value="5"/>
</dbReference>
<evidence type="ECO:0000313" key="6">
    <source>
        <dbReference type="Proteomes" id="UP001415857"/>
    </source>
</evidence>
<dbReference type="GO" id="GO:0043531">
    <property type="term" value="F:ADP binding"/>
    <property type="evidence" value="ECO:0007669"/>
    <property type="project" value="InterPro"/>
</dbReference>
<dbReference type="InterPro" id="IPR002182">
    <property type="entry name" value="NB-ARC"/>
</dbReference>
<dbReference type="SMART" id="SM00369">
    <property type="entry name" value="LRR_TYP"/>
    <property type="match status" value="8"/>
</dbReference>